<reference evidence="2" key="1">
    <citation type="submission" date="2017-09" db="EMBL/GenBank/DDBJ databases">
        <title>Depth-based differentiation of microbial function through sediment-hosted aquifers and enrichment of novel symbionts in the deep terrestrial subsurface.</title>
        <authorList>
            <person name="Probst A.J."/>
            <person name="Ladd B."/>
            <person name="Jarett J.K."/>
            <person name="Geller-Mcgrath D.E."/>
            <person name="Sieber C.M.K."/>
            <person name="Emerson J.B."/>
            <person name="Anantharaman K."/>
            <person name="Thomas B.C."/>
            <person name="Malmstrom R."/>
            <person name="Stieglmeier M."/>
            <person name="Klingl A."/>
            <person name="Woyke T."/>
            <person name="Ryan C.M."/>
            <person name="Banfield J.F."/>
        </authorList>
    </citation>
    <scope>NUCLEOTIDE SEQUENCE [LARGE SCALE GENOMIC DNA]</scope>
</reference>
<evidence type="ECO:0000313" key="1">
    <source>
        <dbReference type="EMBL" id="PIZ10355.1"/>
    </source>
</evidence>
<dbReference type="AlphaFoldDB" id="A0A2M7RYL8"/>
<feature type="non-terminal residue" evidence="1">
    <location>
        <position position="1"/>
    </location>
</feature>
<protein>
    <submittedName>
        <fullName evidence="1">Uncharacterized protein</fullName>
    </submittedName>
</protein>
<proteinExistence type="predicted"/>
<sequence>KRAQPKDDSFRVGMKPIADSDGDLDLLSVGRRDGGQWLGTCCGGPSGQWDQARGFAFVVSQVSPQN</sequence>
<name>A0A2M7RYL8_9BACT</name>
<dbReference type="Proteomes" id="UP000230105">
    <property type="component" value="Unassembled WGS sequence"/>
</dbReference>
<organism evidence="1 2">
    <name type="scientific">Candidatus Falkowbacteria bacterium CG_4_10_14_0_8_um_filter_41_36</name>
    <dbReference type="NCBI Taxonomy" id="1974556"/>
    <lineage>
        <taxon>Bacteria</taxon>
        <taxon>Candidatus Falkowiibacteriota</taxon>
    </lineage>
</organism>
<comment type="caution">
    <text evidence="1">The sequence shown here is derived from an EMBL/GenBank/DDBJ whole genome shotgun (WGS) entry which is preliminary data.</text>
</comment>
<evidence type="ECO:0000313" key="2">
    <source>
        <dbReference type="Proteomes" id="UP000230105"/>
    </source>
</evidence>
<gene>
    <name evidence="1" type="ORF">COY54_01715</name>
</gene>
<dbReference type="EMBL" id="PFMP01000045">
    <property type="protein sequence ID" value="PIZ10355.1"/>
    <property type="molecule type" value="Genomic_DNA"/>
</dbReference>
<accession>A0A2M7RYL8</accession>